<dbReference type="GO" id="GO:0005886">
    <property type="term" value="C:plasma membrane"/>
    <property type="evidence" value="ECO:0007669"/>
    <property type="project" value="UniProtKB-SubCell"/>
</dbReference>
<dbReference type="HAMAP" id="MF_02088">
    <property type="entry name" value="Q_prec_transport"/>
    <property type="match status" value="1"/>
</dbReference>
<feature type="transmembrane region" description="Helical" evidence="1">
    <location>
        <begin position="270"/>
        <end position="288"/>
    </location>
</feature>
<dbReference type="EMBL" id="LR584267">
    <property type="protein sequence ID" value="VHO00397.1"/>
    <property type="molecule type" value="Genomic_DNA"/>
</dbReference>
<dbReference type="GO" id="GO:0022857">
    <property type="term" value="F:transmembrane transporter activity"/>
    <property type="evidence" value="ECO:0007669"/>
    <property type="project" value="UniProtKB-UniRule"/>
</dbReference>
<keyword evidence="1" id="KW-0812">Transmembrane</keyword>
<evidence type="ECO:0000313" key="3">
    <source>
        <dbReference type="EMBL" id="VHO00397.1"/>
    </source>
</evidence>
<feature type="transmembrane region" description="Helical" evidence="1">
    <location>
        <begin position="94"/>
        <end position="114"/>
    </location>
</feature>
<dbReference type="PANTHER" id="PTHR34300">
    <property type="entry name" value="QUEUOSINE PRECURSOR TRANSPORTER-RELATED"/>
    <property type="match status" value="1"/>
</dbReference>
<feature type="transmembrane region" description="Helical" evidence="1">
    <location>
        <begin position="192"/>
        <end position="216"/>
    </location>
</feature>
<dbReference type="InterPro" id="IPR003744">
    <property type="entry name" value="YhhQ"/>
</dbReference>
<gene>
    <name evidence="3" type="ORF">LC603019_00716</name>
</gene>
<evidence type="ECO:0000256" key="2">
    <source>
        <dbReference type="SAM" id="MobiDB-lite"/>
    </source>
</evidence>
<keyword evidence="1" id="KW-1003">Cell membrane</keyword>
<feature type="transmembrane region" description="Helical" evidence="1">
    <location>
        <begin position="153"/>
        <end position="172"/>
    </location>
</feature>
<dbReference type="PANTHER" id="PTHR34300:SF2">
    <property type="entry name" value="QUEUOSINE PRECURSOR TRANSPORTER-RELATED"/>
    <property type="match status" value="1"/>
</dbReference>
<feature type="compositionally biased region" description="Low complexity" evidence="2">
    <location>
        <begin position="46"/>
        <end position="59"/>
    </location>
</feature>
<keyword evidence="1" id="KW-0472">Membrane</keyword>
<keyword evidence="1" id="KW-0813">Transport</keyword>
<sequence>MTVFLPGFDDGVPAAFGEMVLAAGGDSGAVSFPKAGMAGDNGRVTPFSSPSSPEPGSVSEQAAGPELRASLPENASSSEPPSSKAVFAQTTASYVMPLAVFFVAVMMISTLTGTKGVQLGPLNTDGAFYLFPLAYVLGDVMSEVYGFRTMRRVVWVGFSALILMSLCMWITIELPAASFYTHQDAFVAVAGVVPQILGASLAGYLVGEILNSWVLVKIKECTGEKSLWARLLGSTMVGELADTLIFCTIAAPAIGIASGADFFNYVVVGYLWKTCAEIVVMPLTYLVVKWIKRREPSYQAALEGVPS</sequence>
<keyword evidence="4" id="KW-1185">Reference proteome</keyword>
<name>A0A5E3ZX51_9ACTN</name>
<dbReference type="NCBIfam" id="TIGR00697">
    <property type="entry name" value="queuosine precursor transporter"/>
    <property type="match status" value="1"/>
</dbReference>
<organism evidence="3 4">
    <name type="scientific">Lawsonella clevelandensis</name>
    <dbReference type="NCBI Taxonomy" id="1528099"/>
    <lineage>
        <taxon>Bacteria</taxon>
        <taxon>Bacillati</taxon>
        <taxon>Actinomycetota</taxon>
        <taxon>Actinomycetes</taxon>
        <taxon>Mycobacteriales</taxon>
        <taxon>Lawsonellaceae</taxon>
        <taxon>Lawsonella</taxon>
    </lineage>
</organism>
<feature type="region of interest" description="Disordered" evidence="2">
    <location>
        <begin position="41"/>
        <end position="65"/>
    </location>
</feature>
<protein>
    <recommendedName>
        <fullName evidence="1">Probable queuosine precursor transporter</fullName>
        <shortName evidence="1">Q precursor transporter</shortName>
    </recommendedName>
</protein>
<dbReference type="AlphaFoldDB" id="A0A5E3ZX51"/>
<feature type="transmembrane region" description="Helical" evidence="1">
    <location>
        <begin position="126"/>
        <end position="146"/>
    </location>
</feature>
<comment type="similarity">
    <text evidence="1">Belongs to the vitamin uptake transporter (VUT/ECF) (TC 2.A.88) family. Q precursor transporter subfamily.</text>
</comment>
<feature type="transmembrane region" description="Helical" evidence="1">
    <location>
        <begin position="237"/>
        <end position="258"/>
    </location>
</feature>
<keyword evidence="1" id="KW-1133">Transmembrane helix</keyword>
<dbReference type="Pfam" id="PF02592">
    <property type="entry name" value="Vut_1"/>
    <property type="match status" value="1"/>
</dbReference>
<comment type="subcellular location">
    <subcellularLocation>
        <location evidence="1">Cell membrane</location>
        <topology evidence="1">Multi-pass membrane protein</topology>
    </subcellularLocation>
</comment>
<comment type="function">
    <text evidence="1">Involved in the import of queuosine (Q) precursors, required for Q precursor salvage.</text>
</comment>
<reference evidence="3 4" key="1">
    <citation type="submission" date="2019-04" db="EMBL/GenBank/DDBJ databases">
        <authorList>
            <person name="Seth-Smith MB H."/>
            <person name="Seth-Smith H."/>
        </authorList>
    </citation>
    <scope>NUCLEOTIDE SEQUENCE [LARGE SCALE GENOMIC DNA]</scope>
    <source>
        <strain evidence="3">USB-603019</strain>
    </source>
</reference>
<evidence type="ECO:0000313" key="4">
    <source>
        <dbReference type="Proteomes" id="UP000324288"/>
    </source>
</evidence>
<accession>A0A5E3ZX51</accession>
<proteinExistence type="inferred from homology"/>
<dbReference type="Proteomes" id="UP000324288">
    <property type="component" value="Chromosome"/>
</dbReference>
<evidence type="ECO:0000256" key="1">
    <source>
        <dbReference type="HAMAP-Rule" id="MF_02088"/>
    </source>
</evidence>